<evidence type="ECO:0000256" key="1">
    <source>
        <dbReference type="ARBA" id="ARBA00022723"/>
    </source>
</evidence>
<dbReference type="InterPro" id="IPR023696">
    <property type="entry name" value="Ureohydrolase_dom_sf"/>
</dbReference>
<keyword evidence="2" id="KW-0378">Hydrolase</keyword>
<evidence type="ECO:0000313" key="6">
    <source>
        <dbReference type="EMBL" id="MFC7330872.1"/>
    </source>
</evidence>
<accession>A0ABW2KNV8</accession>
<dbReference type="Pfam" id="PF00491">
    <property type="entry name" value="Arginase"/>
    <property type="match status" value="1"/>
</dbReference>
<dbReference type="EC" id="2.3.1.-" evidence="6"/>
<keyword evidence="6" id="KW-0012">Acyltransferase</keyword>
<dbReference type="PROSITE" id="PS51186">
    <property type="entry name" value="GNAT"/>
    <property type="match status" value="1"/>
</dbReference>
<dbReference type="Pfam" id="PF24553">
    <property type="entry name" value="Rv0428c_C"/>
    <property type="match status" value="1"/>
</dbReference>
<dbReference type="InterPro" id="IPR006035">
    <property type="entry name" value="Ureohydrolase"/>
</dbReference>
<proteinExistence type="inferred from homology"/>
<sequence length="539" mass="56228">MTGVAVVEVPEWQGPPAPNARRPAAAARALADLLPEWRRVRPRVDERTGGPAATGGDRGLGVLAAVRAALHDVAEPVVVTVGGHRGLELAPIERAHRRYGDRLAVVWFDAHPALNTPACAPPGALHGMVLRTLLGEGPAALRPNRPLDPRRLVLAGVRPLDPAERRFAADHGIHHLDVAEPAAPTALIDAVAATGADTVYVHADLDVLAPAAFGPAGLPRSGGLPPHRLARNVRALGERFTLAGAGITGHLPGAGPEPGGTAVLEPLARALSDIAGEIAPEDVQRIERHAVAAWPAPVSRELSGWLARHTPGMRRLRSGNTALPPAADGDPRAGLPAVEAFYRARGLPVAVQVSPAARHIDLDEHLAARGYRMDTPVHVLTADARAVAHEGEPGPGWAVTVDGALTAAWLAAFVELDGQPDSREIAEQVIARITLPAAFTTVVAADGRAAGIGLVVGGDEHWAGVYCMATHPGHRRRGVAAATLRAAARWAAGHGATGLYLQVARANPAARRLYARAGFGYAYGYHYRLRGSGDGRSSG</sequence>
<protein>
    <submittedName>
        <fullName evidence="6">GNAT family N-acetyltransferase</fullName>
        <ecNumber evidence="6">2.3.1.-</ecNumber>
    </submittedName>
</protein>
<keyword evidence="3" id="KW-0464">Manganese</keyword>
<keyword evidence="6" id="KW-0808">Transferase</keyword>
<dbReference type="Proteomes" id="UP001596540">
    <property type="component" value="Unassembled WGS sequence"/>
</dbReference>
<reference evidence="7" key="1">
    <citation type="journal article" date="2019" name="Int. J. Syst. Evol. Microbiol.">
        <title>The Global Catalogue of Microorganisms (GCM) 10K type strain sequencing project: providing services to taxonomists for standard genome sequencing and annotation.</title>
        <authorList>
            <consortium name="The Broad Institute Genomics Platform"/>
            <consortium name="The Broad Institute Genome Sequencing Center for Infectious Disease"/>
            <person name="Wu L."/>
            <person name="Ma J."/>
        </authorList>
    </citation>
    <scope>NUCLEOTIDE SEQUENCE [LARGE SCALE GENOMIC DNA]</scope>
    <source>
        <strain evidence="7">CGMCC 4.7382</strain>
    </source>
</reference>
<dbReference type="PROSITE" id="PS51409">
    <property type="entry name" value="ARGINASE_2"/>
    <property type="match status" value="1"/>
</dbReference>
<keyword evidence="7" id="KW-1185">Reference proteome</keyword>
<dbReference type="InterPro" id="IPR000182">
    <property type="entry name" value="GNAT_dom"/>
</dbReference>
<dbReference type="SUPFAM" id="SSF52768">
    <property type="entry name" value="Arginase/deacetylase"/>
    <property type="match status" value="1"/>
</dbReference>
<gene>
    <name evidence="6" type="ORF">ACFQRF_24360</name>
</gene>
<dbReference type="InterPro" id="IPR056935">
    <property type="entry name" value="Rv0428c-like_C"/>
</dbReference>
<comment type="similarity">
    <text evidence="4">Belongs to the arginase family.</text>
</comment>
<evidence type="ECO:0000256" key="4">
    <source>
        <dbReference type="PROSITE-ProRule" id="PRU00742"/>
    </source>
</evidence>
<dbReference type="EMBL" id="JBHTBH010000014">
    <property type="protein sequence ID" value="MFC7330872.1"/>
    <property type="molecule type" value="Genomic_DNA"/>
</dbReference>
<evidence type="ECO:0000256" key="3">
    <source>
        <dbReference type="ARBA" id="ARBA00023211"/>
    </source>
</evidence>
<evidence type="ECO:0000259" key="5">
    <source>
        <dbReference type="PROSITE" id="PS51186"/>
    </source>
</evidence>
<comment type="caution">
    <text evidence="6">The sequence shown here is derived from an EMBL/GenBank/DDBJ whole genome shotgun (WGS) entry which is preliminary data.</text>
</comment>
<dbReference type="PANTHER" id="PTHR43782">
    <property type="entry name" value="ARGINASE"/>
    <property type="match status" value="1"/>
</dbReference>
<dbReference type="Gene3D" id="3.40.800.10">
    <property type="entry name" value="Ureohydrolase domain"/>
    <property type="match status" value="1"/>
</dbReference>
<dbReference type="CDD" id="cd09999">
    <property type="entry name" value="Arginase-like_1"/>
    <property type="match status" value="1"/>
</dbReference>
<feature type="domain" description="N-acetyltransferase" evidence="5">
    <location>
        <begin position="399"/>
        <end position="539"/>
    </location>
</feature>
<dbReference type="Gene3D" id="3.40.630.30">
    <property type="match status" value="1"/>
</dbReference>
<dbReference type="RefSeq" id="WP_379873511.1">
    <property type="nucleotide sequence ID" value="NZ_JBHTBH010000014.1"/>
</dbReference>
<keyword evidence="1" id="KW-0479">Metal-binding</keyword>
<name>A0ABW2KNV8_9ACTN</name>
<evidence type="ECO:0000256" key="2">
    <source>
        <dbReference type="ARBA" id="ARBA00022801"/>
    </source>
</evidence>
<organism evidence="6 7">
    <name type="scientific">Marinactinospora rubrisoli</name>
    <dbReference type="NCBI Taxonomy" id="2715399"/>
    <lineage>
        <taxon>Bacteria</taxon>
        <taxon>Bacillati</taxon>
        <taxon>Actinomycetota</taxon>
        <taxon>Actinomycetes</taxon>
        <taxon>Streptosporangiales</taxon>
        <taxon>Nocardiopsidaceae</taxon>
        <taxon>Marinactinospora</taxon>
    </lineage>
</organism>
<dbReference type="SUPFAM" id="SSF55729">
    <property type="entry name" value="Acyl-CoA N-acyltransferases (Nat)"/>
    <property type="match status" value="1"/>
</dbReference>
<dbReference type="GO" id="GO:0016746">
    <property type="term" value="F:acyltransferase activity"/>
    <property type="evidence" value="ECO:0007669"/>
    <property type="project" value="UniProtKB-KW"/>
</dbReference>
<dbReference type="InterPro" id="IPR016181">
    <property type="entry name" value="Acyl_CoA_acyltransferase"/>
</dbReference>
<dbReference type="PANTHER" id="PTHR43782:SF3">
    <property type="entry name" value="ARGINASE"/>
    <property type="match status" value="1"/>
</dbReference>
<evidence type="ECO:0000313" key="7">
    <source>
        <dbReference type="Proteomes" id="UP001596540"/>
    </source>
</evidence>